<dbReference type="Gene3D" id="2.40.270.10">
    <property type="entry name" value="DNA-directed RNA polymerase, subunit 2, domain 6"/>
    <property type="match status" value="1"/>
</dbReference>
<dbReference type="SUPFAM" id="SSF64484">
    <property type="entry name" value="beta and beta-prime subunits of DNA dependent RNA-polymerase"/>
    <property type="match status" value="2"/>
</dbReference>
<accession>A0A6C0KLW7</accession>
<proteinExistence type="inferred from homology"/>
<dbReference type="PROSITE" id="PS50818">
    <property type="entry name" value="INTEIN_C_TER"/>
    <property type="match status" value="1"/>
</dbReference>
<dbReference type="InterPro" id="IPR015712">
    <property type="entry name" value="DNA-dir_RNA_pol_su2"/>
</dbReference>
<keyword evidence="6" id="KW-0479">Metal-binding</keyword>
<keyword evidence="8" id="KW-0862">Zinc</keyword>
<evidence type="ECO:0000256" key="6">
    <source>
        <dbReference type="ARBA" id="ARBA00022723"/>
    </source>
</evidence>
<dbReference type="Pfam" id="PF04560">
    <property type="entry name" value="RNA_pol_Rpb2_7"/>
    <property type="match status" value="1"/>
</dbReference>
<dbReference type="Gene3D" id="2.40.50.150">
    <property type="match status" value="1"/>
</dbReference>
<evidence type="ECO:0000256" key="7">
    <source>
        <dbReference type="ARBA" id="ARBA00022813"/>
    </source>
</evidence>
<dbReference type="InterPro" id="IPR007645">
    <property type="entry name" value="RNA_pol_Rpb2_3"/>
</dbReference>
<dbReference type="InterPro" id="IPR007644">
    <property type="entry name" value="RNA_pol_bsu_protrusion"/>
</dbReference>
<dbReference type="InterPro" id="IPR003587">
    <property type="entry name" value="Hint_dom_N"/>
</dbReference>
<protein>
    <recommendedName>
        <fullName evidence="2">DNA-directed RNA polymerase</fullName>
        <ecNumber evidence="2">2.7.7.6</ecNumber>
    </recommendedName>
</protein>
<dbReference type="GO" id="GO:0006351">
    <property type="term" value="P:DNA-templated transcription"/>
    <property type="evidence" value="ECO:0007669"/>
    <property type="project" value="InterPro"/>
</dbReference>
<dbReference type="CDD" id="cd00653">
    <property type="entry name" value="RNA_pol_B_RPB2"/>
    <property type="match status" value="1"/>
</dbReference>
<organism evidence="12">
    <name type="scientific">viral metagenome</name>
    <dbReference type="NCBI Taxonomy" id="1070528"/>
    <lineage>
        <taxon>unclassified sequences</taxon>
        <taxon>metagenomes</taxon>
        <taxon>organismal metagenomes</taxon>
    </lineage>
</organism>
<dbReference type="InterPro" id="IPR007642">
    <property type="entry name" value="RNA_pol_Rpb2_2"/>
</dbReference>
<dbReference type="GO" id="GO:0016539">
    <property type="term" value="P:intein-mediated protein splicing"/>
    <property type="evidence" value="ECO:0007669"/>
    <property type="project" value="InterPro"/>
</dbReference>
<evidence type="ECO:0000256" key="3">
    <source>
        <dbReference type="ARBA" id="ARBA00022478"/>
    </source>
</evidence>
<dbReference type="PANTHER" id="PTHR20856">
    <property type="entry name" value="DNA-DIRECTED RNA POLYMERASE I SUBUNIT 2"/>
    <property type="match status" value="1"/>
</dbReference>
<dbReference type="SUPFAM" id="SSF51294">
    <property type="entry name" value="Hedgehog/intein (Hint) domain"/>
    <property type="match status" value="1"/>
</dbReference>
<dbReference type="InterPro" id="IPR007646">
    <property type="entry name" value="RNA_pol_Rpb2_4"/>
</dbReference>
<evidence type="ECO:0000313" key="12">
    <source>
        <dbReference type="EMBL" id="QHU18146.1"/>
    </source>
</evidence>
<dbReference type="SMART" id="SM00306">
    <property type="entry name" value="HintN"/>
    <property type="match status" value="1"/>
</dbReference>
<dbReference type="Gene3D" id="2.170.16.10">
    <property type="entry name" value="Hedgehog/Intein (Hint) domain"/>
    <property type="match status" value="1"/>
</dbReference>
<dbReference type="InterPro" id="IPR006141">
    <property type="entry name" value="Intein_N"/>
</dbReference>
<dbReference type="GO" id="GO:0046872">
    <property type="term" value="F:metal ion binding"/>
    <property type="evidence" value="ECO:0007669"/>
    <property type="project" value="UniProtKB-KW"/>
</dbReference>
<evidence type="ECO:0000256" key="8">
    <source>
        <dbReference type="ARBA" id="ARBA00022833"/>
    </source>
</evidence>
<dbReference type="InterPro" id="IPR007121">
    <property type="entry name" value="RNA_pol_bsu_CS"/>
</dbReference>
<keyword evidence="5" id="KW-0548">Nucleotidyltransferase</keyword>
<evidence type="ECO:0000256" key="5">
    <source>
        <dbReference type="ARBA" id="ARBA00022695"/>
    </source>
</evidence>
<dbReference type="GO" id="GO:0000428">
    <property type="term" value="C:DNA-directed RNA polymerase complex"/>
    <property type="evidence" value="ECO:0007669"/>
    <property type="project" value="UniProtKB-KW"/>
</dbReference>
<dbReference type="Pfam" id="PF04561">
    <property type="entry name" value="RNA_pol_Rpb2_2"/>
    <property type="match status" value="1"/>
</dbReference>
<dbReference type="Pfam" id="PF04566">
    <property type="entry name" value="RNA_pol_Rpb2_4"/>
    <property type="match status" value="1"/>
</dbReference>
<sequence length="1724" mass="193061">MATVTKNSKLWHKILELYFSQADGKQIVSHQIESFNHFMKVDIHEIITMVNPVIVRGSPEIPLSGPRSALASATGLSTSAANALMGNRGDAVAPMLMPLGPINREYEVHLEFKNPQFKKPTIFENNGAVLPMMPNDARLRNLTYAAPLFVDIHVTYVEIDNTQGGKKAIRKRLFPNVHLGKIPVMVGSEYCLLNDQKHMNPARVGECAEDMGGYFIIQGGERVCISQERMSENRPFVFRNNRNTAKELEVIEVKSIGPDNDQVPKSNSVRMMYHPKNNQILLLRAAIPRMKSPVPLFMVFRALGVTADRDILDLILSKQGDRTFDAIMNESMAESAHVQTQEQALEALASYIKTWAPRGNRPQMVVRDILAEELFPHIGSEDKAYEKACFLAHMTRKVLWVSSARMPNDDRDSYPNKRVDLPGFLLANLFRTQFSTMMVKDIKTYLAKEIHGGSWKATGNFEEILNISNIHKVIKSTNLEVGLKTCLATGNFGSAKAGGPSKNGVSQVLNRLNYISGLSHLRRVSTPIEKTGKLIAPRKLHNSQFGYICPNETPEGHSVGVVKNMSTTAIVSIFSNPRTIYDFMMTYGTLKLLADTTNDEKFVDTRVFLNGAWIGCISTANTERTVRHLQAAKRECQLHPQTGIIWKMTLRELWITTEAGRMLRPLLYAPAMREVLQNTELEAHLHSLEKWEDLILWKTPGGHHLIEYIDPGETEGCYMAMNYKDVLEDSMKTHVEIHPSCILGSLASNIPFPDHNQSPRNAYQCILETEPILLANGKRIPIRDVKVGDSVLTFNPLTQISEPSRVIHHYTRETDKKIYKITTESGRSLVATEDHQFMTADGWKQVGDLDSAKDLLAIQMHPASMNNSVQEYDILTSESVDATLVENGIQAAHKHKREFASLLPLRSTNSLLPVLGRIAGLIMSDGSLNIYDKKNGGLTAQISAYFGMKEDAEFFEKDVESLGFGRVAITNSEREFNGAMHTTYKVSHNGAFATLMTCLGITMGHYCQVLRLPVPTWIMNGSDLVKREFLAGFQGGDGCKIRWNSLGERGFNYICASTTQQIVPEFQTSLETFMEQLVELFTGFGIQVRLLDSVAISEERVMVGYKISDAQENLIKYFDTVGYHYDLRKKMESAAVVEFLKVKAKTVQTYKQTVQKVRDLASAGKGVKGIAEEMGLGLEYVRGLLRSAAAGREITSPSMKHSLSIDKWLQRTRTVGESLFVPISAIEPHVNVRIADITVESENHSFITGDNIGVHNCAMGKQAMGMYALNFRERFDAMAHMLCYPQVPLVSPFMSKFYGSQTMPCGQNIIVAIMTYTGYNQEDSIMINRGFLQRGGFRSIFYRTYKDEEKKNQSSGEEERFFKPDPVMTRQMKNANYEKLGENGFVPENIYVDNDDILIGKVVPLRIPTGTVIPAGTKKYRDVSRTMRNNEIGWVDRIFRNRNGEGYSFAKVRVRQDRIPEIGDKFSSRHGQKGTCGMILDAKDMPQTASGLIPDIIINPHCIPSRMTIAQLMETLLGKVGCEVGALGDGTPFGNCSVDGLASLLRDDLGMEPYGNEILYNGYTGRQMETNIFVGPVFYQRLRHCSADKMHSRASGPLVMLTRQPAEGRAREGGLRFGEMERDCVAAHGMSEFTKERLMECSDAFRCYSCKDCGLLAVANPVEGIWACRACGNTTNFSHIEIPYAYKLLLQELETMCISSRVITQSRLVMDMVKKEKSVKEVPT</sequence>
<dbReference type="InterPro" id="IPR007641">
    <property type="entry name" value="RNA_pol_Rpb2_7"/>
</dbReference>
<dbReference type="Pfam" id="PF04563">
    <property type="entry name" value="RNA_pol_Rpb2_1"/>
    <property type="match status" value="1"/>
</dbReference>
<dbReference type="EC" id="2.7.7.6" evidence="2"/>
<dbReference type="GO" id="GO:0003677">
    <property type="term" value="F:DNA binding"/>
    <property type="evidence" value="ECO:0007669"/>
    <property type="project" value="InterPro"/>
</dbReference>
<evidence type="ECO:0000259" key="11">
    <source>
        <dbReference type="PROSITE" id="PS50819"/>
    </source>
</evidence>
<keyword evidence="9" id="KW-0651">Protein splicing</keyword>
<dbReference type="SUPFAM" id="SSF55608">
    <property type="entry name" value="Homing endonucleases"/>
    <property type="match status" value="1"/>
</dbReference>
<evidence type="ECO:0000256" key="1">
    <source>
        <dbReference type="ARBA" id="ARBA00006835"/>
    </source>
</evidence>
<evidence type="ECO:0000256" key="10">
    <source>
        <dbReference type="ARBA" id="ARBA00023163"/>
    </source>
</evidence>
<evidence type="ECO:0000256" key="9">
    <source>
        <dbReference type="ARBA" id="ARBA00023000"/>
    </source>
</evidence>
<comment type="similarity">
    <text evidence="1">Belongs to the RNA polymerase beta chain family.</text>
</comment>
<dbReference type="EMBL" id="MN740925">
    <property type="protein sequence ID" value="QHU18146.1"/>
    <property type="molecule type" value="Genomic_DNA"/>
</dbReference>
<dbReference type="InterPro" id="IPR014724">
    <property type="entry name" value="RNA_pol_RPB2_OB-fold"/>
</dbReference>
<dbReference type="NCBIfam" id="TIGR01445">
    <property type="entry name" value="intein_Nterm"/>
    <property type="match status" value="1"/>
</dbReference>
<dbReference type="PROSITE" id="PS01166">
    <property type="entry name" value="RNA_POL_BETA"/>
    <property type="match status" value="1"/>
</dbReference>
<dbReference type="PROSITE" id="PS50819">
    <property type="entry name" value="INTEIN_ENDONUCLEASE"/>
    <property type="match status" value="1"/>
</dbReference>
<dbReference type="InterPro" id="IPR037033">
    <property type="entry name" value="DNA-dir_RNAP_su2_hyb_sf"/>
</dbReference>
<dbReference type="InterPro" id="IPR030934">
    <property type="entry name" value="Intein_C"/>
</dbReference>
<keyword evidence="3" id="KW-0240">DNA-directed RNA polymerase</keyword>
<name>A0A6C0KLW7_9ZZZZ</name>
<dbReference type="GO" id="GO:0032549">
    <property type="term" value="F:ribonucleoside binding"/>
    <property type="evidence" value="ECO:0007669"/>
    <property type="project" value="InterPro"/>
</dbReference>
<keyword evidence="10" id="KW-0804">Transcription</keyword>
<dbReference type="InterPro" id="IPR027434">
    <property type="entry name" value="Homing_endonucl"/>
</dbReference>
<dbReference type="GO" id="GO:0003899">
    <property type="term" value="F:DNA-directed RNA polymerase activity"/>
    <property type="evidence" value="ECO:0007669"/>
    <property type="project" value="UniProtKB-EC"/>
</dbReference>
<dbReference type="Gene3D" id="3.90.1800.10">
    <property type="entry name" value="RNA polymerase alpha subunit dimerisation domain"/>
    <property type="match status" value="1"/>
</dbReference>
<feature type="domain" description="DOD-type homing endonuclease" evidence="11">
    <location>
        <begin position="998"/>
        <end position="1086"/>
    </location>
</feature>
<keyword evidence="7" id="KW-0068">Autocatalytic cleavage</keyword>
<dbReference type="InterPro" id="IPR004042">
    <property type="entry name" value="Intein_endonuc_central"/>
</dbReference>
<evidence type="ECO:0000256" key="2">
    <source>
        <dbReference type="ARBA" id="ARBA00012418"/>
    </source>
</evidence>
<evidence type="ECO:0000256" key="4">
    <source>
        <dbReference type="ARBA" id="ARBA00022679"/>
    </source>
</evidence>
<dbReference type="GO" id="GO:0004519">
    <property type="term" value="F:endonuclease activity"/>
    <property type="evidence" value="ECO:0007669"/>
    <property type="project" value="InterPro"/>
</dbReference>
<dbReference type="Pfam" id="PF00562">
    <property type="entry name" value="RNA_pol_Rpb2_6"/>
    <property type="match status" value="1"/>
</dbReference>
<dbReference type="InterPro" id="IPR036844">
    <property type="entry name" value="Hint_dom_sf"/>
</dbReference>
<dbReference type="Gene3D" id="3.10.28.10">
    <property type="entry name" value="Homing endonucleases"/>
    <property type="match status" value="1"/>
</dbReference>
<reference evidence="12" key="1">
    <citation type="journal article" date="2020" name="Nature">
        <title>Giant virus diversity and host interactions through global metagenomics.</title>
        <authorList>
            <person name="Schulz F."/>
            <person name="Roux S."/>
            <person name="Paez-Espino D."/>
            <person name="Jungbluth S."/>
            <person name="Walsh D.A."/>
            <person name="Denef V.J."/>
            <person name="McMahon K.D."/>
            <person name="Konstantinidis K.T."/>
            <person name="Eloe-Fadrosh E.A."/>
            <person name="Kyrpides N.C."/>
            <person name="Woyke T."/>
        </authorList>
    </citation>
    <scope>NUCLEOTIDE SEQUENCE</scope>
    <source>
        <strain evidence="12">GVMAG-S-3300013006-138</strain>
    </source>
</reference>
<dbReference type="InterPro" id="IPR007120">
    <property type="entry name" value="DNA-dir_RNAP_su2_dom"/>
</dbReference>
<keyword evidence="4" id="KW-0808">Transferase</keyword>
<dbReference type="CDD" id="cd00081">
    <property type="entry name" value="Hint"/>
    <property type="match status" value="1"/>
</dbReference>
<dbReference type="Pfam" id="PF04565">
    <property type="entry name" value="RNA_pol_Rpb2_3"/>
    <property type="match status" value="1"/>
</dbReference>
<dbReference type="PROSITE" id="PS50817">
    <property type="entry name" value="INTEIN_N_TER"/>
    <property type="match status" value="1"/>
</dbReference>
<dbReference type="Gene3D" id="3.90.1100.10">
    <property type="match status" value="2"/>
</dbReference>